<feature type="region of interest" description="Disordered" evidence="1">
    <location>
        <begin position="1"/>
        <end position="20"/>
    </location>
</feature>
<keyword evidence="3" id="KW-1185">Reference proteome</keyword>
<proteinExistence type="predicted"/>
<accession>A0ABX5N520</accession>
<feature type="region of interest" description="Disordered" evidence="1">
    <location>
        <begin position="58"/>
        <end position="89"/>
    </location>
</feature>
<gene>
    <name evidence="2" type="ORF">DMW51_27345</name>
</gene>
<evidence type="ECO:0000313" key="3">
    <source>
        <dbReference type="Proteomes" id="UP000247823"/>
    </source>
</evidence>
<sequence>LTPPHNANDPQGWTAIVPPWDDAPGAANSYRLSVTLEDDKQQRVTSNWIELKVAPPLTATSGEDAGLPPIKTLTPPPIPAQTGPLYGGD</sequence>
<feature type="non-terminal residue" evidence="2">
    <location>
        <position position="1"/>
    </location>
</feature>
<reference evidence="3" key="1">
    <citation type="submission" date="2018-06" db="EMBL/GenBank/DDBJ databases">
        <title>Serratia marcescens genome sequencing and assembly.</title>
        <authorList>
            <person name="Martins R.C."/>
            <person name="Perdigao-Neto L.V."/>
            <person name="Costa S.F."/>
            <person name="Levin A.S.S."/>
        </authorList>
    </citation>
    <scope>NUCLEOTIDE SEQUENCE [LARGE SCALE GENOMIC DNA]</scope>
    <source>
        <strain evidence="3">1283</strain>
    </source>
</reference>
<dbReference type="EMBL" id="QJQB01000614">
    <property type="protein sequence ID" value="PYA54844.1"/>
    <property type="molecule type" value="Genomic_DNA"/>
</dbReference>
<evidence type="ECO:0000256" key="1">
    <source>
        <dbReference type="SAM" id="MobiDB-lite"/>
    </source>
</evidence>
<evidence type="ECO:0000313" key="2">
    <source>
        <dbReference type="EMBL" id="PYA54844.1"/>
    </source>
</evidence>
<comment type="caution">
    <text evidence="2">The sequence shown here is derived from an EMBL/GenBank/DDBJ whole genome shotgun (WGS) entry which is preliminary data.</text>
</comment>
<organism evidence="2 3">
    <name type="scientific">Serratia marcescens</name>
    <dbReference type="NCBI Taxonomy" id="615"/>
    <lineage>
        <taxon>Bacteria</taxon>
        <taxon>Pseudomonadati</taxon>
        <taxon>Pseudomonadota</taxon>
        <taxon>Gammaproteobacteria</taxon>
        <taxon>Enterobacterales</taxon>
        <taxon>Yersiniaceae</taxon>
        <taxon>Serratia</taxon>
    </lineage>
</organism>
<protein>
    <submittedName>
        <fullName evidence="2">Invasin</fullName>
    </submittedName>
</protein>
<reference evidence="2 3" key="2">
    <citation type="submission" date="2018-06" db="EMBL/GenBank/DDBJ databases">
        <title>Serratia marcescens genome sequencing and assembly.</title>
        <authorList>
            <person name="Martins R.C.R."/>
            <person name="Perdigao-Neto L.V."/>
            <person name="Costa S.F."/>
            <person name="Levin A.S.S."/>
        </authorList>
    </citation>
    <scope>NUCLEOTIDE SEQUENCE [LARGE SCALE GENOMIC DNA]</scope>
    <source>
        <strain evidence="2 3">1283</strain>
    </source>
</reference>
<name>A0ABX5N520_SERMA</name>
<dbReference type="Proteomes" id="UP000247823">
    <property type="component" value="Unassembled WGS sequence"/>
</dbReference>